<dbReference type="OrthoDB" id="2317440at2"/>
<comment type="caution">
    <text evidence="1">The sequence shown here is derived from an EMBL/GenBank/DDBJ whole genome shotgun (WGS) entry which is preliminary data.</text>
</comment>
<dbReference type="Proteomes" id="UP000245080">
    <property type="component" value="Unassembled WGS sequence"/>
</dbReference>
<sequence>MGTYIISKADYDLIMKLGKTIFVWHMKAEQNGDQVKLTFANYDELDEFMAHVDELEATKGMDAEQENLTMTGIRLQKLYDGAMEVELDE</sequence>
<dbReference type="AlphaFoldDB" id="A0A2V1N1U2"/>
<proteinExistence type="predicted"/>
<reference evidence="1 2" key="1">
    <citation type="journal article" date="2018" name="Int. J. Syst. Evol. Microbiol.">
        <title>Lactobacillus bambusae sp. nov., isolated from a traditional fermented Ma-bamboo shoots of Taiwan.</title>
        <authorList>
            <person name="Wang L.-T."/>
        </authorList>
    </citation>
    <scope>NUCLEOTIDE SEQUENCE [LARGE SCALE GENOMIC DNA]</scope>
    <source>
        <strain evidence="1 2">BS-W1</strain>
    </source>
</reference>
<evidence type="ECO:0000313" key="1">
    <source>
        <dbReference type="EMBL" id="PWG00963.1"/>
    </source>
</evidence>
<keyword evidence="2" id="KW-1185">Reference proteome</keyword>
<protein>
    <submittedName>
        <fullName evidence="1">Uncharacterized protein</fullName>
    </submittedName>
</protein>
<evidence type="ECO:0000313" key="2">
    <source>
        <dbReference type="Proteomes" id="UP000245080"/>
    </source>
</evidence>
<gene>
    <name evidence="1" type="ORF">DCM90_01950</name>
</gene>
<dbReference type="EMBL" id="QCXQ01000001">
    <property type="protein sequence ID" value="PWG00963.1"/>
    <property type="molecule type" value="Genomic_DNA"/>
</dbReference>
<organism evidence="1 2">
    <name type="scientific">Levilactobacillus bambusae</name>
    <dbReference type="NCBI Taxonomy" id="2024736"/>
    <lineage>
        <taxon>Bacteria</taxon>
        <taxon>Bacillati</taxon>
        <taxon>Bacillota</taxon>
        <taxon>Bacilli</taxon>
        <taxon>Lactobacillales</taxon>
        <taxon>Lactobacillaceae</taxon>
        <taxon>Levilactobacillus</taxon>
    </lineage>
</organism>
<name>A0A2V1N1U2_9LACO</name>
<dbReference type="RefSeq" id="WP_109249676.1">
    <property type="nucleotide sequence ID" value="NZ_QCXQ01000001.1"/>
</dbReference>
<accession>A0A2V1N1U2</accession>